<keyword evidence="1" id="KW-0472">Membrane</keyword>
<protein>
    <recommendedName>
        <fullName evidence="4">DUF3592 domain-containing protein</fullName>
    </recommendedName>
</protein>
<evidence type="ECO:0008006" key="4">
    <source>
        <dbReference type="Google" id="ProtNLM"/>
    </source>
</evidence>
<sequence length="161" mass="18713">MKYEKRAKLASHAFALVLSTILIGLVLPVHIQNKRIAEQQLEHWTAAIAEVQNVEIKHRRGRRSCTYQILYTFVAEDGQVMRQRSHFPCQKTGWFEREAVPMAKRIDVLYDTADPTRSRPLVLIKKDQAFQFHYLALVGIVLWTALYVIGRKIIRFAIKLP</sequence>
<evidence type="ECO:0000313" key="2">
    <source>
        <dbReference type="EMBL" id="THV25689.1"/>
    </source>
</evidence>
<dbReference type="EMBL" id="STGV01000001">
    <property type="protein sequence ID" value="THV25689.1"/>
    <property type="molecule type" value="Genomic_DNA"/>
</dbReference>
<dbReference type="AlphaFoldDB" id="A0A4S8PC07"/>
<dbReference type="Proteomes" id="UP000308828">
    <property type="component" value="Unassembled WGS sequence"/>
</dbReference>
<organism evidence="2 3">
    <name type="scientific">Peteryoungia ipomoeae</name>
    <dbReference type="NCBI Taxonomy" id="1210932"/>
    <lineage>
        <taxon>Bacteria</taxon>
        <taxon>Pseudomonadati</taxon>
        <taxon>Pseudomonadota</taxon>
        <taxon>Alphaproteobacteria</taxon>
        <taxon>Hyphomicrobiales</taxon>
        <taxon>Rhizobiaceae</taxon>
        <taxon>Peteryoungia</taxon>
    </lineage>
</organism>
<proteinExistence type="predicted"/>
<dbReference type="RefSeq" id="WP_136597524.1">
    <property type="nucleotide sequence ID" value="NZ_STGV01000001.1"/>
</dbReference>
<keyword evidence="3" id="KW-1185">Reference proteome</keyword>
<evidence type="ECO:0000256" key="1">
    <source>
        <dbReference type="SAM" id="Phobius"/>
    </source>
</evidence>
<evidence type="ECO:0000313" key="3">
    <source>
        <dbReference type="Proteomes" id="UP000308828"/>
    </source>
</evidence>
<accession>A0A4S8PC07</accession>
<keyword evidence="1" id="KW-0812">Transmembrane</keyword>
<feature type="transmembrane region" description="Helical" evidence="1">
    <location>
        <begin position="132"/>
        <end position="150"/>
    </location>
</feature>
<keyword evidence="1" id="KW-1133">Transmembrane helix</keyword>
<name>A0A4S8PC07_9HYPH</name>
<gene>
    <name evidence="2" type="ORF">FAA97_05755</name>
</gene>
<comment type="caution">
    <text evidence="2">The sequence shown here is derived from an EMBL/GenBank/DDBJ whole genome shotgun (WGS) entry which is preliminary data.</text>
</comment>
<reference evidence="2 3" key="1">
    <citation type="submission" date="2019-04" db="EMBL/GenBank/DDBJ databases">
        <title>Genome sequence of strain shin9-1.</title>
        <authorList>
            <person name="Gao J."/>
            <person name="Sun J."/>
        </authorList>
    </citation>
    <scope>NUCLEOTIDE SEQUENCE [LARGE SCALE GENOMIC DNA]</scope>
    <source>
        <strain evidence="3">shin9-1</strain>
    </source>
</reference>